<comment type="caution">
    <text evidence="2">The sequence shown here is derived from an EMBL/GenBank/DDBJ whole genome shotgun (WGS) entry which is preliminary data.</text>
</comment>
<organism evidence="2 3">
    <name type="scientific">Vibrio casei</name>
    <dbReference type="NCBI Taxonomy" id="673372"/>
    <lineage>
        <taxon>Bacteria</taxon>
        <taxon>Pseudomonadati</taxon>
        <taxon>Pseudomonadota</taxon>
        <taxon>Gammaproteobacteria</taxon>
        <taxon>Vibrionales</taxon>
        <taxon>Vibrionaceae</taxon>
        <taxon>Vibrio</taxon>
    </lineage>
</organism>
<dbReference type="GeneID" id="303188023"/>
<feature type="domain" description="Endonuclease/exonuclease/phosphatase" evidence="1">
    <location>
        <begin position="68"/>
        <end position="272"/>
    </location>
</feature>
<dbReference type="EMBL" id="QPGL01000001">
    <property type="protein sequence ID" value="RCS72796.1"/>
    <property type="molecule type" value="Genomic_DNA"/>
</dbReference>
<dbReference type="OrthoDB" id="9793162at2"/>
<keyword evidence="2" id="KW-0269">Exonuclease</keyword>
<evidence type="ECO:0000313" key="2">
    <source>
        <dbReference type="EMBL" id="RCS72796.1"/>
    </source>
</evidence>
<dbReference type="Proteomes" id="UP000252479">
    <property type="component" value="Unassembled WGS sequence"/>
</dbReference>
<evidence type="ECO:0000259" key="1">
    <source>
        <dbReference type="Pfam" id="PF03372"/>
    </source>
</evidence>
<sequence>MKIKHYSFLLLVLIAILTTSYFSVFTIPQKPEIISIEQSDIQNDWYCHQSTSQPEFLDDNGQLNLVVWNIHKQGDEGWQSSLESYGKKTQLLMLQEVSLTPNFKQWLKTQSWVANHVNAFKILGESSGVLNLSSALPNRACAYTAVEPWILLPKSALYARYRLSNGSDLVTVNLHAINFTLGTEDFQNQIEQLENAVKKHKGPLIIAGDFNTWSESRWQEVRRRMSALLMNEVRFKPDNRRRFINDLAFDHVFYRNLNLVEASSPVTTASDHTPMIAMFTL</sequence>
<dbReference type="GO" id="GO:0004527">
    <property type="term" value="F:exonuclease activity"/>
    <property type="evidence" value="ECO:0007669"/>
    <property type="project" value="UniProtKB-KW"/>
</dbReference>
<proteinExistence type="predicted"/>
<dbReference type="NCBIfam" id="NF003842">
    <property type="entry name" value="PRK05421.1-4"/>
    <property type="match status" value="1"/>
</dbReference>
<dbReference type="RefSeq" id="WP_086962685.1">
    <property type="nucleotide sequence ID" value="NZ_AP018680.1"/>
</dbReference>
<accession>A0A368LLY3</accession>
<protein>
    <submittedName>
        <fullName evidence="2">Endonuclease/exonuclease/phosphatase family protein</fullName>
    </submittedName>
</protein>
<dbReference type="Gene3D" id="3.60.10.10">
    <property type="entry name" value="Endonuclease/exonuclease/phosphatase"/>
    <property type="match status" value="1"/>
</dbReference>
<dbReference type="AlphaFoldDB" id="A0A368LLY3"/>
<keyword evidence="3" id="KW-1185">Reference proteome</keyword>
<dbReference type="InterPro" id="IPR005135">
    <property type="entry name" value="Endo/exonuclease/phosphatase"/>
</dbReference>
<keyword evidence="2" id="KW-0378">Hydrolase</keyword>
<evidence type="ECO:0000313" key="3">
    <source>
        <dbReference type="Proteomes" id="UP000252479"/>
    </source>
</evidence>
<gene>
    <name evidence="2" type="ORF">CIK83_03785</name>
</gene>
<dbReference type="Pfam" id="PF03372">
    <property type="entry name" value="Exo_endo_phos"/>
    <property type="match status" value="1"/>
</dbReference>
<keyword evidence="2" id="KW-0255">Endonuclease</keyword>
<dbReference type="NCBIfam" id="NF003840">
    <property type="entry name" value="PRK05421.1-2"/>
    <property type="match status" value="1"/>
</dbReference>
<dbReference type="SUPFAM" id="SSF56219">
    <property type="entry name" value="DNase I-like"/>
    <property type="match status" value="1"/>
</dbReference>
<keyword evidence="2" id="KW-0540">Nuclease</keyword>
<name>A0A368LLY3_9VIBR</name>
<dbReference type="InterPro" id="IPR036691">
    <property type="entry name" value="Endo/exonu/phosph_ase_sf"/>
</dbReference>
<dbReference type="GO" id="GO:0004519">
    <property type="term" value="F:endonuclease activity"/>
    <property type="evidence" value="ECO:0007669"/>
    <property type="project" value="UniProtKB-KW"/>
</dbReference>
<reference evidence="2 3" key="1">
    <citation type="journal article" date="2017" name="Elife">
        <title>Extensive horizontal gene transfer in cheese-associated bacteria.</title>
        <authorList>
            <person name="Bonham K.S."/>
            <person name="Wolfe B.E."/>
            <person name="Dutton R.J."/>
        </authorList>
    </citation>
    <scope>NUCLEOTIDE SEQUENCE [LARGE SCALE GENOMIC DNA]</scope>
    <source>
        <strain evidence="2 3">JB196</strain>
    </source>
</reference>